<proteinExistence type="predicted"/>
<dbReference type="EMBL" id="JACEEZ010016146">
    <property type="protein sequence ID" value="KAG0718379.1"/>
    <property type="molecule type" value="Genomic_DNA"/>
</dbReference>
<reference evidence="1" key="1">
    <citation type="submission" date="2020-07" db="EMBL/GenBank/DDBJ databases">
        <title>The High-quality genome of the commercially important snow crab, Chionoecetes opilio.</title>
        <authorList>
            <person name="Jeong J.-H."/>
            <person name="Ryu S."/>
        </authorList>
    </citation>
    <scope>NUCLEOTIDE SEQUENCE</scope>
    <source>
        <strain evidence="1">MADBK_172401_WGS</strain>
        <tissue evidence="1">Digestive gland</tissue>
    </source>
</reference>
<name>A0A8J4Y6C7_CHIOP</name>
<evidence type="ECO:0000313" key="1">
    <source>
        <dbReference type="EMBL" id="KAG0718379.1"/>
    </source>
</evidence>
<dbReference type="Proteomes" id="UP000770661">
    <property type="component" value="Unassembled WGS sequence"/>
</dbReference>
<accession>A0A8J4Y6C7</accession>
<protein>
    <submittedName>
        <fullName evidence="1">Uncharacterized protein</fullName>
    </submittedName>
</protein>
<sequence>MECVQVRHPLLMMHLYITVRPERSTPHAATLYLVKESRCFVGRAAHTRGHAYSIEERLALVEDLPTPLLSRSHDSPRVSQLPARLAGERSMWAVKVSLQSLGGPPGTSTRLGGTSVFPSQIRRRAALDLGDMEQRCFMRSELLLALVAQATMRSASFFHLGRSGSLLPGP</sequence>
<evidence type="ECO:0000313" key="2">
    <source>
        <dbReference type="Proteomes" id="UP000770661"/>
    </source>
</evidence>
<comment type="caution">
    <text evidence="1">The sequence shown here is derived from an EMBL/GenBank/DDBJ whole genome shotgun (WGS) entry which is preliminary data.</text>
</comment>
<gene>
    <name evidence="1" type="ORF">GWK47_052502</name>
</gene>
<keyword evidence="2" id="KW-1185">Reference proteome</keyword>
<organism evidence="1 2">
    <name type="scientific">Chionoecetes opilio</name>
    <name type="common">Atlantic snow crab</name>
    <name type="synonym">Cancer opilio</name>
    <dbReference type="NCBI Taxonomy" id="41210"/>
    <lineage>
        <taxon>Eukaryota</taxon>
        <taxon>Metazoa</taxon>
        <taxon>Ecdysozoa</taxon>
        <taxon>Arthropoda</taxon>
        <taxon>Crustacea</taxon>
        <taxon>Multicrustacea</taxon>
        <taxon>Malacostraca</taxon>
        <taxon>Eumalacostraca</taxon>
        <taxon>Eucarida</taxon>
        <taxon>Decapoda</taxon>
        <taxon>Pleocyemata</taxon>
        <taxon>Brachyura</taxon>
        <taxon>Eubrachyura</taxon>
        <taxon>Majoidea</taxon>
        <taxon>Majidae</taxon>
        <taxon>Chionoecetes</taxon>
    </lineage>
</organism>
<dbReference type="AlphaFoldDB" id="A0A8J4Y6C7"/>